<evidence type="ECO:0000256" key="2">
    <source>
        <dbReference type="ARBA" id="ARBA00012438"/>
    </source>
</evidence>
<feature type="domain" description="PAS" evidence="10">
    <location>
        <begin position="513"/>
        <end position="568"/>
    </location>
</feature>
<dbReference type="InterPro" id="IPR003594">
    <property type="entry name" value="HATPase_dom"/>
</dbReference>
<feature type="domain" description="PAC" evidence="11">
    <location>
        <begin position="209"/>
        <end position="262"/>
    </location>
</feature>
<feature type="domain" description="Response regulatory" evidence="9">
    <location>
        <begin position="1026"/>
        <end position="1142"/>
    </location>
</feature>
<dbReference type="InterPro" id="IPR011006">
    <property type="entry name" value="CheY-like_superfamily"/>
</dbReference>
<evidence type="ECO:0000259" key="8">
    <source>
        <dbReference type="PROSITE" id="PS50109"/>
    </source>
</evidence>
<dbReference type="InterPro" id="IPR036890">
    <property type="entry name" value="HATPase_C_sf"/>
</dbReference>
<evidence type="ECO:0000313" key="13">
    <source>
        <dbReference type="Proteomes" id="UP000009047"/>
    </source>
</evidence>
<dbReference type="SMART" id="SM00388">
    <property type="entry name" value="HisKA"/>
    <property type="match status" value="1"/>
</dbReference>
<evidence type="ECO:0000259" key="9">
    <source>
        <dbReference type="PROSITE" id="PS50110"/>
    </source>
</evidence>
<name>E1QDZ2_DESB2</name>
<evidence type="ECO:0000313" key="12">
    <source>
        <dbReference type="EMBL" id="ADK83778.1"/>
    </source>
</evidence>
<dbReference type="InterPro" id="IPR003661">
    <property type="entry name" value="HisK_dim/P_dom"/>
</dbReference>
<dbReference type="SUPFAM" id="SSF55874">
    <property type="entry name" value="ATPase domain of HSP90 chaperone/DNA topoisomerase II/histidine kinase"/>
    <property type="match status" value="1"/>
</dbReference>
<keyword evidence="13" id="KW-1185">Reference proteome</keyword>
<feature type="domain" description="PAS" evidence="10">
    <location>
        <begin position="135"/>
        <end position="206"/>
    </location>
</feature>
<dbReference type="OrthoDB" id="9806821at2"/>
<sequence length="1157" mass="125567">MTPPAKASLLIVEDEFIVAQHLRASLESMGYEVAGLADSAAEAVELAERLRPDLVLMDIFLAGPSDGIEAAMTIRRRLGRPVVFLTAQLDDDIIPRAAAAQPHGYLNKPFKIKEVQAVVETALHKAAMEAELAAGQERLRLILDATSDGAWDCDLRADRVFLSEKGLALLGRDGQDPHDLAAWLGLVHPDDLPSLEAVAQALRQDAPTLDVQLRLLGADGQWRFLHCRGRAVAWRADGAAGRVVGTLTDITAQKADQAELAEARERFMHLARFTSDALLLIHDGKIVHFNPAHGQSLGYGAADLEGVEFTRLLAPHDRRRVGGYHRRRLAGESAPEEFVADIVDVDGQIKPMSLRSQLARHQGRQLVLTAMRPLKGHDAETADSNGLTGAVLDNLPVGLAVFALDSGLCIYMNDNYGRVVGWPKAELPSVSKILGRLFPDREERRKRLADVRPGPASDGRQKRQWNNIAVQTRDHGRRYISTMSIAVPDHGVIISTVWDVDSQRRAERALAASEEKYRQLVENAGEAIVIVQDGAVRLANPSAARFFGLPPAELAGQNIAGLIHPDDRAKALALYAQHQSAAAPPAAGPHRMLRRDLGPGWVESRVAPVEWEGRPAVLACLTDVTEAVQAQESLKERNETLQAMINASPLAVIGLNHRGEVVLWSGAAQAMFGWDAEEVLGRFNPLAAPQERAEFERHLARARDGRQALHLEMTCKAKDGRPVDMTVHVAPVRGSDGRAGSLLCLVEDVSERRRQERVWARLEEHLSQNRRLEAVGVLASGVAHEFNNILAAIIGYGELAKEDLQEGRIDSPLHFLDNQMKAAERGRELVRQILAFSRHGSGRRRRVDLAPVLAQQVRLLRAVVPANVALRAELCEGPLSAEADPAQIQQVLLNLTTNAVEAFDGGDGSIIFQTDVAAFDEADAAAPPGLAPGRYLRLRVDDDGPGMPQGVLERACEPFYTTKKQNRNAGLGLAEAHGVISAHGGRLILHSRLERGSRVEAFIPLCDKPLPAATEPGPAPDQGCARILFVDDERSLVEIAQRLLTNMGHRVEAFGDARLALQAFVDDPQAYDLLISDQSMPHLSGLELAARVTALRPGLPVIICTGHGQQLTPQSLARAGVGQLLYKPVDKRELAAAIGRAMAGRAAPLSTTGPLPS</sequence>
<dbReference type="SUPFAM" id="SSF52172">
    <property type="entry name" value="CheY-like"/>
    <property type="match status" value="2"/>
</dbReference>
<gene>
    <name evidence="12" type="ordered locus">Deba_0403</name>
</gene>
<evidence type="ECO:0000256" key="1">
    <source>
        <dbReference type="ARBA" id="ARBA00000085"/>
    </source>
</evidence>
<dbReference type="SMART" id="SM00448">
    <property type="entry name" value="REC"/>
    <property type="match status" value="2"/>
</dbReference>
<keyword evidence="5 12" id="KW-0418">Kinase</keyword>
<organism evidence="12 13">
    <name type="scientific">Desulfarculus baarsii (strain ATCC 33931 / DSM 2075 / LMG 7858 / VKM B-1802 / 2st14)</name>
    <dbReference type="NCBI Taxonomy" id="644282"/>
    <lineage>
        <taxon>Bacteria</taxon>
        <taxon>Pseudomonadati</taxon>
        <taxon>Thermodesulfobacteriota</taxon>
        <taxon>Desulfarculia</taxon>
        <taxon>Desulfarculales</taxon>
        <taxon>Desulfarculaceae</taxon>
        <taxon>Desulfarculus</taxon>
    </lineage>
</organism>
<dbReference type="CDD" id="cd00082">
    <property type="entry name" value="HisKA"/>
    <property type="match status" value="1"/>
</dbReference>
<dbReference type="InterPro" id="IPR036097">
    <property type="entry name" value="HisK_dim/P_sf"/>
</dbReference>
<dbReference type="CDD" id="cd00130">
    <property type="entry name" value="PAS"/>
    <property type="match status" value="4"/>
</dbReference>
<dbReference type="PANTHER" id="PTHR43304">
    <property type="entry name" value="PHYTOCHROME-LIKE PROTEIN CPH1"/>
    <property type="match status" value="1"/>
</dbReference>
<dbReference type="NCBIfam" id="TIGR00229">
    <property type="entry name" value="sensory_box"/>
    <property type="match status" value="3"/>
</dbReference>
<feature type="modified residue" description="4-aspartylphosphate" evidence="6">
    <location>
        <position position="1077"/>
    </location>
</feature>
<dbReference type="InterPro" id="IPR035965">
    <property type="entry name" value="PAS-like_dom_sf"/>
</dbReference>
<dbReference type="RefSeq" id="WP_013257234.1">
    <property type="nucleotide sequence ID" value="NC_014365.1"/>
</dbReference>
<protein>
    <recommendedName>
        <fullName evidence="2">histidine kinase</fullName>
        <ecNumber evidence="2">2.7.13.3</ecNumber>
    </recommendedName>
</protein>
<dbReference type="InterPro" id="IPR000700">
    <property type="entry name" value="PAS-assoc_C"/>
</dbReference>
<dbReference type="InterPro" id="IPR004358">
    <property type="entry name" value="Sig_transdc_His_kin-like_C"/>
</dbReference>
<dbReference type="SMART" id="SM00086">
    <property type="entry name" value="PAC"/>
    <property type="match status" value="3"/>
</dbReference>
<dbReference type="PRINTS" id="PR00344">
    <property type="entry name" value="BCTRLSENSOR"/>
</dbReference>
<dbReference type="eggNOG" id="COG2204">
    <property type="taxonomic scope" value="Bacteria"/>
</dbReference>
<dbReference type="InterPro" id="IPR005467">
    <property type="entry name" value="His_kinase_dom"/>
</dbReference>
<dbReference type="eggNOG" id="COG4191">
    <property type="taxonomic scope" value="Bacteria"/>
</dbReference>
<feature type="domain" description="PAC" evidence="11">
    <location>
        <begin position="709"/>
        <end position="761"/>
    </location>
</feature>
<dbReference type="PROSITE" id="PS50110">
    <property type="entry name" value="RESPONSE_REGULATORY"/>
    <property type="match status" value="2"/>
</dbReference>
<dbReference type="PROSITE" id="PS50109">
    <property type="entry name" value="HIS_KIN"/>
    <property type="match status" value="1"/>
</dbReference>
<dbReference type="SUPFAM" id="SSF47384">
    <property type="entry name" value="Homodimeric domain of signal transducing histidine kinase"/>
    <property type="match status" value="1"/>
</dbReference>
<comment type="catalytic activity">
    <reaction evidence="1">
        <text>ATP + protein L-histidine = ADP + protein N-phospho-L-histidine.</text>
        <dbReference type="EC" id="2.7.13.3"/>
    </reaction>
</comment>
<dbReference type="PANTHER" id="PTHR43304:SF1">
    <property type="entry name" value="PAC DOMAIN-CONTAINING PROTEIN"/>
    <property type="match status" value="1"/>
</dbReference>
<dbReference type="Proteomes" id="UP000009047">
    <property type="component" value="Chromosome"/>
</dbReference>
<keyword evidence="3 6" id="KW-0597">Phosphoprotein</keyword>
<dbReference type="GO" id="GO:0006355">
    <property type="term" value="P:regulation of DNA-templated transcription"/>
    <property type="evidence" value="ECO:0007669"/>
    <property type="project" value="InterPro"/>
</dbReference>
<dbReference type="PROSITE" id="PS50113">
    <property type="entry name" value="PAC"/>
    <property type="match status" value="2"/>
</dbReference>
<dbReference type="SUPFAM" id="SSF55785">
    <property type="entry name" value="PYP-like sensor domain (PAS domain)"/>
    <property type="match status" value="5"/>
</dbReference>
<feature type="region of interest" description="Disordered" evidence="7">
    <location>
        <begin position="445"/>
        <end position="464"/>
    </location>
</feature>
<dbReference type="eggNOG" id="COG0784">
    <property type="taxonomic scope" value="Bacteria"/>
</dbReference>
<feature type="domain" description="PAS" evidence="10">
    <location>
        <begin position="637"/>
        <end position="706"/>
    </location>
</feature>
<keyword evidence="4" id="KW-0808">Transferase</keyword>
<dbReference type="eggNOG" id="COG2202">
    <property type="taxonomic scope" value="Bacteria"/>
</dbReference>
<evidence type="ECO:0000256" key="5">
    <source>
        <dbReference type="ARBA" id="ARBA00022777"/>
    </source>
</evidence>
<evidence type="ECO:0000259" key="11">
    <source>
        <dbReference type="PROSITE" id="PS50113"/>
    </source>
</evidence>
<dbReference type="Pfam" id="PF13426">
    <property type="entry name" value="PAS_9"/>
    <property type="match status" value="1"/>
</dbReference>
<dbReference type="InterPro" id="IPR013767">
    <property type="entry name" value="PAS_fold"/>
</dbReference>
<feature type="modified residue" description="4-aspartylphosphate" evidence="6">
    <location>
        <position position="58"/>
    </location>
</feature>
<dbReference type="SMART" id="SM00387">
    <property type="entry name" value="HATPase_c"/>
    <property type="match status" value="1"/>
</dbReference>
<evidence type="ECO:0000256" key="6">
    <source>
        <dbReference type="PROSITE-ProRule" id="PRU00169"/>
    </source>
</evidence>
<dbReference type="Pfam" id="PF08447">
    <property type="entry name" value="PAS_3"/>
    <property type="match status" value="1"/>
</dbReference>
<dbReference type="EC" id="2.7.13.3" evidence="2"/>
<evidence type="ECO:0000256" key="7">
    <source>
        <dbReference type="SAM" id="MobiDB-lite"/>
    </source>
</evidence>
<evidence type="ECO:0000256" key="4">
    <source>
        <dbReference type="ARBA" id="ARBA00022679"/>
    </source>
</evidence>
<dbReference type="STRING" id="644282.Deba_0403"/>
<dbReference type="InterPro" id="IPR001610">
    <property type="entry name" value="PAC"/>
</dbReference>
<dbReference type="EMBL" id="CP002085">
    <property type="protein sequence ID" value="ADK83778.1"/>
    <property type="molecule type" value="Genomic_DNA"/>
</dbReference>
<dbReference type="KEGG" id="dbr:Deba_0403"/>
<evidence type="ECO:0000259" key="10">
    <source>
        <dbReference type="PROSITE" id="PS50112"/>
    </source>
</evidence>
<dbReference type="SMART" id="SM00091">
    <property type="entry name" value="PAS"/>
    <property type="match status" value="5"/>
</dbReference>
<dbReference type="HOGENOM" id="CLU_000445_114_51_7"/>
<evidence type="ECO:0000256" key="3">
    <source>
        <dbReference type="ARBA" id="ARBA00022553"/>
    </source>
</evidence>
<dbReference type="InterPro" id="IPR001789">
    <property type="entry name" value="Sig_transdc_resp-reg_receiver"/>
</dbReference>
<reference evidence="12 13" key="1">
    <citation type="journal article" date="2010" name="Stand. Genomic Sci.">
        <title>Complete genome sequence of Desulfarculus baarsii type strain (2st14).</title>
        <authorList>
            <person name="Sun H."/>
            <person name="Spring S."/>
            <person name="Lapidus A."/>
            <person name="Davenport K."/>
            <person name="Del Rio T.G."/>
            <person name="Tice H."/>
            <person name="Nolan M."/>
            <person name="Copeland A."/>
            <person name="Cheng J.F."/>
            <person name="Lucas S."/>
            <person name="Tapia R."/>
            <person name="Goodwin L."/>
            <person name="Pitluck S."/>
            <person name="Ivanova N."/>
            <person name="Pagani I."/>
            <person name="Mavromatis K."/>
            <person name="Ovchinnikova G."/>
            <person name="Pati A."/>
            <person name="Chen A."/>
            <person name="Palaniappan K."/>
            <person name="Hauser L."/>
            <person name="Chang Y.J."/>
            <person name="Jeffries C.D."/>
            <person name="Detter J.C."/>
            <person name="Han C."/>
            <person name="Rohde M."/>
            <person name="Brambilla E."/>
            <person name="Goker M."/>
            <person name="Woyke T."/>
            <person name="Bristow J."/>
            <person name="Eisen J.A."/>
            <person name="Markowitz V."/>
            <person name="Hugenholtz P."/>
            <person name="Kyrpides N.C."/>
            <person name="Klenk H.P."/>
            <person name="Land M."/>
        </authorList>
    </citation>
    <scope>NUCLEOTIDE SEQUENCE [LARGE SCALE GENOMIC DNA]</scope>
    <source>
        <strain evidence="13">ATCC 33931 / DSM 2075 / LMG 7858 / VKM B-1802 / 2st14</strain>
    </source>
</reference>
<dbReference type="InterPro" id="IPR000014">
    <property type="entry name" value="PAS"/>
</dbReference>
<dbReference type="Pfam" id="PF00072">
    <property type="entry name" value="Response_reg"/>
    <property type="match status" value="2"/>
</dbReference>
<dbReference type="Gene3D" id="3.30.450.20">
    <property type="entry name" value="PAS domain"/>
    <property type="match status" value="5"/>
</dbReference>
<dbReference type="CDD" id="cd17534">
    <property type="entry name" value="REC_DC-like"/>
    <property type="match status" value="1"/>
</dbReference>
<dbReference type="InterPro" id="IPR052162">
    <property type="entry name" value="Sensor_kinase/Photoreceptor"/>
</dbReference>
<feature type="domain" description="Histidine kinase" evidence="8">
    <location>
        <begin position="781"/>
        <end position="1007"/>
    </location>
</feature>
<dbReference type="AlphaFoldDB" id="E1QDZ2"/>
<dbReference type="GO" id="GO:0000155">
    <property type="term" value="F:phosphorelay sensor kinase activity"/>
    <property type="evidence" value="ECO:0007669"/>
    <property type="project" value="InterPro"/>
</dbReference>
<dbReference type="Gene3D" id="3.40.50.2300">
    <property type="match status" value="2"/>
</dbReference>
<dbReference type="Gene3D" id="1.10.287.130">
    <property type="match status" value="1"/>
</dbReference>
<dbReference type="Pfam" id="PF00989">
    <property type="entry name" value="PAS"/>
    <property type="match status" value="2"/>
</dbReference>
<dbReference type="Pfam" id="PF02518">
    <property type="entry name" value="HATPase_c"/>
    <property type="match status" value="1"/>
</dbReference>
<dbReference type="Gene3D" id="3.30.565.10">
    <property type="entry name" value="Histidine kinase-like ATPase, C-terminal domain"/>
    <property type="match status" value="1"/>
</dbReference>
<accession>E1QDZ2</accession>
<dbReference type="Pfam" id="PF00512">
    <property type="entry name" value="HisKA"/>
    <property type="match status" value="1"/>
</dbReference>
<feature type="domain" description="Response regulatory" evidence="9">
    <location>
        <begin position="8"/>
        <end position="123"/>
    </location>
</feature>
<dbReference type="PROSITE" id="PS50112">
    <property type="entry name" value="PAS"/>
    <property type="match status" value="3"/>
</dbReference>
<proteinExistence type="predicted"/>
<dbReference type="InterPro" id="IPR013655">
    <property type="entry name" value="PAS_fold_3"/>
</dbReference>